<evidence type="ECO:0000256" key="3">
    <source>
        <dbReference type="ARBA" id="ARBA00022833"/>
    </source>
</evidence>
<dbReference type="SMART" id="SM00744">
    <property type="entry name" value="RINGv"/>
    <property type="match status" value="1"/>
</dbReference>
<sequence length="114" mass="12876">MIADGLEGGRSEPLPDIVGLQDDSHHHLEEEENESLESRACKFCYSEESIGEWLCPCKCSGSIKWVHASCFERWLRNAPLGQQTQCITCKLVFFAVHNIIVSKYAHSCTICFLI</sequence>
<proteinExistence type="predicted"/>
<organism evidence="6 7">
    <name type="scientific">Toxocara canis</name>
    <name type="common">Canine roundworm</name>
    <dbReference type="NCBI Taxonomy" id="6265"/>
    <lineage>
        <taxon>Eukaryota</taxon>
        <taxon>Metazoa</taxon>
        <taxon>Ecdysozoa</taxon>
        <taxon>Nematoda</taxon>
        <taxon>Chromadorea</taxon>
        <taxon>Rhabditida</taxon>
        <taxon>Spirurina</taxon>
        <taxon>Ascaridomorpha</taxon>
        <taxon>Ascaridoidea</taxon>
        <taxon>Toxocaridae</taxon>
        <taxon>Toxocara</taxon>
    </lineage>
</organism>
<accession>A0A183VAZ8</accession>
<name>A0A183VAZ8_TOXCA</name>
<dbReference type="EMBL" id="UYWY01024936">
    <property type="protein sequence ID" value="VDM49239.1"/>
    <property type="molecule type" value="Genomic_DNA"/>
</dbReference>
<dbReference type="Proteomes" id="UP000050794">
    <property type="component" value="Unassembled WGS sequence"/>
</dbReference>
<reference evidence="5 6" key="2">
    <citation type="submission" date="2018-11" db="EMBL/GenBank/DDBJ databases">
        <authorList>
            <consortium name="Pathogen Informatics"/>
        </authorList>
    </citation>
    <scope>NUCLEOTIDE SEQUENCE [LARGE SCALE GENOMIC DNA]</scope>
</reference>
<gene>
    <name evidence="5" type="ORF">TCNE_LOCUS17918</name>
</gene>
<keyword evidence="6" id="KW-1185">Reference proteome</keyword>
<dbReference type="Gene3D" id="3.30.40.10">
    <property type="entry name" value="Zinc/RING finger domain, C3HC4 (zinc finger)"/>
    <property type="match status" value="1"/>
</dbReference>
<evidence type="ECO:0000313" key="5">
    <source>
        <dbReference type="EMBL" id="VDM49239.1"/>
    </source>
</evidence>
<protein>
    <submittedName>
        <fullName evidence="7">RING-CH-type domain-containing protein</fullName>
    </submittedName>
</protein>
<dbReference type="SUPFAM" id="SSF57850">
    <property type="entry name" value="RING/U-box"/>
    <property type="match status" value="1"/>
</dbReference>
<evidence type="ECO:0000313" key="7">
    <source>
        <dbReference type="WBParaSite" id="TCNE_0001791901-mRNA-1"/>
    </source>
</evidence>
<keyword evidence="2" id="KW-0863">Zinc-finger</keyword>
<keyword evidence="1" id="KW-0479">Metal-binding</keyword>
<dbReference type="WBParaSite" id="TCNE_0001791901-mRNA-1">
    <property type="protein sequence ID" value="TCNE_0001791901-mRNA-1"/>
    <property type="gene ID" value="TCNE_0001791901"/>
</dbReference>
<dbReference type="AlphaFoldDB" id="A0A183VAZ8"/>
<dbReference type="Pfam" id="PF12906">
    <property type="entry name" value="RINGv"/>
    <property type="match status" value="1"/>
</dbReference>
<feature type="domain" description="RING-CH-type" evidence="4">
    <location>
        <begin position="33"/>
        <end position="96"/>
    </location>
</feature>
<evidence type="ECO:0000313" key="6">
    <source>
        <dbReference type="Proteomes" id="UP000050794"/>
    </source>
</evidence>
<evidence type="ECO:0000256" key="2">
    <source>
        <dbReference type="ARBA" id="ARBA00022771"/>
    </source>
</evidence>
<evidence type="ECO:0000256" key="1">
    <source>
        <dbReference type="ARBA" id="ARBA00022723"/>
    </source>
</evidence>
<dbReference type="InterPro" id="IPR011016">
    <property type="entry name" value="Znf_RING-CH"/>
</dbReference>
<dbReference type="PROSITE" id="PS51292">
    <property type="entry name" value="ZF_RING_CH"/>
    <property type="match status" value="1"/>
</dbReference>
<dbReference type="GO" id="GO:0008270">
    <property type="term" value="F:zinc ion binding"/>
    <property type="evidence" value="ECO:0007669"/>
    <property type="project" value="UniProtKB-KW"/>
</dbReference>
<evidence type="ECO:0000259" key="4">
    <source>
        <dbReference type="PROSITE" id="PS51292"/>
    </source>
</evidence>
<reference evidence="7" key="1">
    <citation type="submission" date="2016-06" db="UniProtKB">
        <authorList>
            <consortium name="WormBaseParasite"/>
        </authorList>
    </citation>
    <scope>IDENTIFICATION</scope>
</reference>
<dbReference type="InterPro" id="IPR013083">
    <property type="entry name" value="Znf_RING/FYVE/PHD"/>
</dbReference>
<keyword evidence="3" id="KW-0862">Zinc</keyword>